<evidence type="ECO:0000256" key="5">
    <source>
        <dbReference type="SAM" id="MobiDB-lite"/>
    </source>
</evidence>
<protein>
    <recommendedName>
        <fullName evidence="6">Integrase catalytic domain-containing protein</fullName>
    </recommendedName>
</protein>
<evidence type="ECO:0000256" key="1">
    <source>
        <dbReference type="ARBA" id="ARBA00022679"/>
    </source>
</evidence>
<evidence type="ECO:0000259" key="6">
    <source>
        <dbReference type="PROSITE" id="PS50994"/>
    </source>
</evidence>
<dbReference type="GO" id="GO:0015074">
    <property type="term" value="P:DNA integration"/>
    <property type="evidence" value="ECO:0007669"/>
    <property type="project" value="InterPro"/>
</dbReference>
<dbReference type="InterPro" id="IPR041588">
    <property type="entry name" value="Integrase_H2C2"/>
</dbReference>
<evidence type="ECO:0000313" key="7">
    <source>
        <dbReference type="EMBL" id="KAF4704373.1"/>
    </source>
</evidence>
<comment type="caution">
    <text evidence="7">The sequence shown here is derived from an EMBL/GenBank/DDBJ whole genome shotgun (WGS) entry which is preliminary data.</text>
</comment>
<feature type="non-terminal residue" evidence="7">
    <location>
        <position position="1268"/>
    </location>
</feature>
<dbReference type="GO" id="GO:0003676">
    <property type="term" value="F:nucleic acid binding"/>
    <property type="evidence" value="ECO:0007669"/>
    <property type="project" value="InterPro"/>
</dbReference>
<reference evidence="7 8" key="1">
    <citation type="submission" date="2020-04" db="EMBL/GenBank/DDBJ databases">
        <title>Perkinsus olseni comparative genomics.</title>
        <authorList>
            <person name="Bogema D.R."/>
        </authorList>
    </citation>
    <scope>NUCLEOTIDE SEQUENCE [LARGE SCALE GENOMIC DNA]</scope>
    <source>
        <strain evidence="7 8">ATCC PRA-207</strain>
    </source>
</reference>
<keyword evidence="8" id="KW-1185">Reference proteome</keyword>
<dbReference type="InterPro" id="IPR043502">
    <property type="entry name" value="DNA/RNA_pol_sf"/>
</dbReference>
<proteinExistence type="predicted"/>
<dbReference type="SUPFAM" id="SSF53098">
    <property type="entry name" value="Ribonuclease H-like"/>
    <property type="match status" value="1"/>
</dbReference>
<dbReference type="InterPro" id="IPR012337">
    <property type="entry name" value="RNaseH-like_sf"/>
</dbReference>
<dbReference type="Pfam" id="PF17921">
    <property type="entry name" value="Integrase_H2C2"/>
    <property type="match status" value="1"/>
</dbReference>
<evidence type="ECO:0000256" key="3">
    <source>
        <dbReference type="ARBA" id="ARBA00022722"/>
    </source>
</evidence>
<dbReference type="InterPro" id="IPR008042">
    <property type="entry name" value="Retrotrans_Pao"/>
</dbReference>
<dbReference type="InterPro" id="IPR036397">
    <property type="entry name" value="RNaseH_sf"/>
</dbReference>
<dbReference type="Gene3D" id="1.10.340.70">
    <property type="match status" value="1"/>
</dbReference>
<dbReference type="PROSITE" id="PS50994">
    <property type="entry name" value="INTEGRASE"/>
    <property type="match status" value="1"/>
</dbReference>
<dbReference type="AlphaFoldDB" id="A0A7J6Q7T7"/>
<gene>
    <name evidence="7" type="ORF">FOZ63_027711</name>
</gene>
<dbReference type="Pfam" id="PF05380">
    <property type="entry name" value="Peptidase_A17"/>
    <property type="match status" value="1"/>
</dbReference>
<keyword evidence="3" id="KW-0540">Nuclease</keyword>
<sequence>SPTGSVSSTSVKEVRSIPLKARVKNDDVILAKAINKEILESSCERCLDNSGGHQAETCCNAMAHKDQRCKFCGLVHLTTERCPVQYDAYKSRCKRCGRPNHAERVCMKSTPAQAGISVVNVANPGSGLSHYVNLHINGSETMVTALVDSGAMISIMHASQYQSIQGSALVHTDLVCTTADGVHELQVVGLARNLQVRFENGSNTTTLKRHGMVWVMNDNTNLIMLGREARSFTSAMYEKIYAPVYCPEPLDQKVVEICNLTVAKANLEETTSDRAPKAQPLPEDLFNEPLLSDHPARHGVTASPGEQPKGLTDDQVIDQALSQNGSEEAPDCFSWSLLPPSPRSTKGRFSLRVPWRDHRRPDGSTNKSAIQRSLTTDKRLKPSERGDYLSVIRSLYDEGHVHREEPQSLVHLVPSFPVIRPHHTTTKVRLVTDGSVGVNRLCLDGPIPDDFDYGMTLMSNLHLFRLSPFVITDDLRRAFYQIKIDSPSEPFFGMVNLFGDELLYGAWSSMGFGTNFAPSALGQSTKAIIQLRDFCNGHLKHQDLGPVALQVLDTYLDIRSTIEAKSLAPIKEPLKKHTSMYVDDVQSRGETAAQAEEVSDHACGALGDHGFERNLKKKMASWVSCDGHYLGYTWIDDYLQVNFCYDDGLIHTEGSPVRLTRRQAFRLVMSFYDPLGLGIEYSMWLRHLGRLCYQHSDQWDSTITEGYDYALIKMVKTIGNVAPQMTRVPRALDISTIHAFSDASQVASGIVVYDAQGYRVVGTGHLYSPTESRWTTPKKETIVLTDSIALVTKYLSMVRRLHYKFTTTRVVFYVDSECVIYRLRRVYNLRRLKTITHLEMRRLESAVRDMEALVDMGIYVEVKHVEGSKNPADCCTRPSIDDPPSVPTRSFVLTAMHTATPVSIGQDGYHPTEATDLSHSDSTAAGVDYVAPVPPNSSGADVRARVMVVDIENYFHSDRIRALQLADGRTRSIIETLENVTSNEVPNGLKLFFIGDDGILYFKGVTSVVDNVRSEVSLPVVPRGKAVSECFETLHQNHSHAGAPKLLAIYQQHYYTPKVRQLVRRLLQYCDVCQRARERNCSRRAGGVVRPAGLSFSVGHCYVLDIQGPFMTKDDDNPSKVWGLTCTDPVSCLVLFDVLQSPTTENVTSSVHKLFAMHGSPYAVVMDPGSQFTSGDFKCYLRSQGIAFTYLARNAMHLGGFHERVHGTILAYVRRGLLDPQNEGRSFVSIYSEAVSCANRMPMHDFGGLSPHEVYYGRRPRYLAGFST</sequence>
<dbReference type="EMBL" id="JABANO010034887">
    <property type="protein sequence ID" value="KAF4704373.1"/>
    <property type="molecule type" value="Genomic_DNA"/>
</dbReference>
<feature type="domain" description="Integrase catalytic" evidence="6">
    <location>
        <begin position="1087"/>
        <end position="1259"/>
    </location>
</feature>
<dbReference type="SUPFAM" id="SSF56672">
    <property type="entry name" value="DNA/RNA polymerases"/>
    <property type="match status" value="1"/>
</dbReference>
<dbReference type="PANTHER" id="PTHR37984:SF5">
    <property type="entry name" value="PROTEIN NYNRIN-LIKE"/>
    <property type="match status" value="1"/>
</dbReference>
<evidence type="ECO:0000313" key="8">
    <source>
        <dbReference type="Proteomes" id="UP000553632"/>
    </source>
</evidence>
<dbReference type="InterPro" id="IPR050951">
    <property type="entry name" value="Retrovirus_Pol_polyprotein"/>
</dbReference>
<dbReference type="InterPro" id="IPR001584">
    <property type="entry name" value="Integrase_cat-core"/>
</dbReference>
<dbReference type="Proteomes" id="UP000553632">
    <property type="component" value="Unassembled WGS sequence"/>
</dbReference>
<organism evidence="7 8">
    <name type="scientific">Perkinsus olseni</name>
    <name type="common">Perkinsus atlanticus</name>
    <dbReference type="NCBI Taxonomy" id="32597"/>
    <lineage>
        <taxon>Eukaryota</taxon>
        <taxon>Sar</taxon>
        <taxon>Alveolata</taxon>
        <taxon>Perkinsozoa</taxon>
        <taxon>Perkinsea</taxon>
        <taxon>Perkinsida</taxon>
        <taxon>Perkinsidae</taxon>
        <taxon>Perkinsus</taxon>
    </lineage>
</organism>
<keyword evidence="4" id="KW-0378">Hydrolase</keyword>
<evidence type="ECO:0000256" key="2">
    <source>
        <dbReference type="ARBA" id="ARBA00022695"/>
    </source>
</evidence>
<name>A0A7J6Q7T7_PEROL</name>
<feature type="region of interest" description="Disordered" evidence="5">
    <location>
        <begin position="270"/>
        <end position="312"/>
    </location>
</feature>
<dbReference type="GO" id="GO:0016779">
    <property type="term" value="F:nucleotidyltransferase activity"/>
    <property type="evidence" value="ECO:0007669"/>
    <property type="project" value="UniProtKB-KW"/>
</dbReference>
<accession>A0A7J6Q7T7</accession>
<keyword evidence="4" id="KW-0255">Endonuclease</keyword>
<dbReference type="GO" id="GO:0004519">
    <property type="term" value="F:endonuclease activity"/>
    <property type="evidence" value="ECO:0007669"/>
    <property type="project" value="UniProtKB-KW"/>
</dbReference>
<dbReference type="OMA" id="CAVEHEV"/>
<keyword evidence="2" id="KW-0548">Nucleotidyltransferase</keyword>
<dbReference type="InterPro" id="IPR021109">
    <property type="entry name" value="Peptidase_aspartic_dom_sf"/>
</dbReference>
<feature type="non-terminal residue" evidence="7">
    <location>
        <position position="1"/>
    </location>
</feature>
<evidence type="ECO:0000256" key="4">
    <source>
        <dbReference type="ARBA" id="ARBA00022759"/>
    </source>
</evidence>
<dbReference type="Gene3D" id="2.40.70.10">
    <property type="entry name" value="Acid Proteases"/>
    <property type="match status" value="1"/>
</dbReference>
<dbReference type="PANTHER" id="PTHR37984">
    <property type="entry name" value="PROTEIN CBG26694"/>
    <property type="match status" value="1"/>
</dbReference>
<dbReference type="Gene3D" id="3.30.420.10">
    <property type="entry name" value="Ribonuclease H-like superfamily/Ribonuclease H"/>
    <property type="match status" value="1"/>
</dbReference>
<keyword evidence="1" id="KW-0808">Transferase</keyword>